<protein>
    <submittedName>
        <fullName evidence="1">Uncharacterized protein</fullName>
    </submittedName>
</protein>
<gene>
    <name evidence="1" type="ORF">Godav_015159</name>
</gene>
<dbReference type="AlphaFoldDB" id="A0A7J8RM81"/>
<evidence type="ECO:0000313" key="2">
    <source>
        <dbReference type="Proteomes" id="UP000593561"/>
    </source>
</evidence>
<dbReference type="EMBL" id="JABFAC010000006">
    <property type="protein sequence ID" value="MBA0614948.1"/>
    <property type="molecule type" value="Genomic_DNA"/>
</dbReference>
<keyword evidence="2" id="KW-1185">Reference proteome</keyword>
<comment type="caution">
    <text evidence="1">The sequence shown here is derived from an EMBL/GenBank/DDBJ whole genome shotgun (WGS) entry which is preliminary data.</text>
</comment>
<evidence type="ECO:0000313" key="1">
    <source>
        <dbReference type="EMBL" id="MBA0614948.1"/>
    </source>
</evidence>
<name>A0A7J8RM81_GOSDV</name>
<organism evidence="1 2">
    <name type="scientific">Gossypium davidsonii</name>
    <name type="common">Davidson's cotton</name>
    <name type="synonym">Gossypium klotzschianum subsp. davidsonii</name>
    <dbReference type="NCBI Taxonomy" id="34287"/>
    <lineage>
        <taxon>Eukaryota</taxon>
        <taxon>Viridiplantae</taxon>
        <taxon>Streptophyta</taxon>
        <taxon>Embryophyta</taxon>
        <taxon>Tracheophyta</taxon>
        <taxon>Spermatophyta</taxon>
        <taxon>Magnoliopsida</taxon>
        <taxon>eudicotyledons</taxon>
        <taxon>Gunneridae</taxon>
        <taxon>Pentapetalae</taxon>
        <taxon>rosids</taxon>
        <taxon>malvids</taxon>
        <taxon>Malvales</taxon>
        <taxon>Malvaceae</taxon>
        <taxon>Malvoideae</taxon>
        <taxon>Gossypium</taxon>
    </lineage>
</organism>
<sequence length="62" mass="7117">MVSGKKEMDIGFIMGETSSRSRYDLSLKEVMDVSLGENMMKVNSFDKKMMMLLINNQNMSMN</sequence>
<accession>A0A7J8RM81</accession>
<reference evidence="1 2" key="1">
    <citation type="journal article" date="2019" name="Genome Biol. Evol.">
        <title>Insights into the evolution of the New World diploid cottons (Gossypium, subgenus Houzingenia) based on genome sequencing.</title>
        <authorList>
            <person name="Grover C.E."/>
            <person name="Arick M.A. 2nd"/>
            <person name="Thrash A."/>
            <person name="Conover J.L."/>
            <person name="Sanders W.S."/>
            <person name="Peterson D.G."/>
            <person name="Frelichowski J.E."/>
            <person name="Scheffler J.A."/>
            <person name="Scheffler B.E."/>
            <person name="Wendel J.F."/>
        </authorList>
    </citation>
    <scope>NUCLEOTIDE SEQUENCE [LARGE SCALE GENOMIC DNA]</scope>
    <source>
        <strain evidence="1">27</strain>
        <tissue evidence="1">Leaf</tissue>
    </source>
</reference>
<proteinExistence type="predicted"/>
<dbReference type="Proteomes" id="UP000593561">
    <property type="component" value="Unassembled WGS sequence"/>
</dbReference>